<dbReference type="OrthoDB" id="3699228at2"/>
<protein>
    <recommendedName>
        <fullName evidence="4">DUF3040 family protein</fullName>
    </recommendedName>
</protein>
<proteinExistence type="predicted"/>
<feature type="transmembrane region" description="Helical" evidence="1">
    <location>
        <begin position="41"/>
        <end position="74"/>
    </location>
</feature>
<name>A0A2T0SC10_9PSEU</name>
<keyword evidence="3" id="KW-1185">Reference proteome</keyword>
<gene>
    <name evidence="2" type="ORF">CLV43_12359</name>
</gene>
<dbReference type="InterPro" id="IPR021401">
    <property type="entry name" value="DUF3040"/>
</dbReference>
<dbReference type="RefSeq" id="WP_106196634.1">
    <property type="nucleotide sequence ID" value="NZ_PVTF01000023.1"/>
</dbReference>
<keyword evidence="1" id="KW-1133">Transmembrane helix</keyword>
<keyword evidence="1" id="KW-0472">Membrane</keyword>
<dbReference type="Proteomes" id="UP000239494">
    <property type="component" value="Unassembled WGS sequence"/>
</dbReference>
<evidence type="ECO:0000256" key="1">
    <source>
        <dbReference type="SAM" id="Phobius"/>
    </source>
</evidence>
<reference evidence="2 3" key="1">
    <citation type="submission" date="2018-03" db="EMBL/GenBank/DDBJ databases">
        <title>Genomic Encyclopedia of Archaeal and Bacterial Type Strains, Phase II (KMG-II): from individual species to whole genera.</title>
        <authorList>
            <person name="Goeker M."/>
        </authorList>
    </citation>
    <scope>NUCLEOTIDE SEQUENCE [LARGE SCALE GENOMIC DNA]</scope>
    <source>
        <strain evidence="2 3">DSM 44720</strain>
    </source>
</reference>
<evidence type="ECO:0000313" key="3">
    <source>
        <dbReference type="Proteomes" id="UP000239494"/>
    </source>
</evidence>
<evidence type="ECO:0008006" key="4">
    <source>
        <dbReference type="Google" id="ProtNLM"/>
    </source>
</evidence>
<evidence type="ECO:0000313" key="2">
    <source>
        <dbReference type="EMBL" id="PRY30957.1"/>
    </source>
</evidence>
<sequence>MLSESERRSLDEIEHQFRLDDPHLDNRLAVGRSHPKPTTVLAVLFGALGVFLLCMGVIGAALLSFGMVSVSLLLRGTTWR</sequence>
<keyword evidence="1" id="KW-0812">Transmembrane</keyword>
<dbReference type="EMBL" id="PVTF01000023">
    <property type="protein sequence ID" value="PRY30957.1"/>
    <property type="molecule type" value="Genomic_DNA"/>
</dbReference>
<dbReference type="AlphaFoldDB" id="A0A2T0SC10"/>
<organism evidence="2 3">
    <name type="scientific">Umezawaea tangerina</name>
    <dbReference type="NCBI Taxonomy" id="84725"/>
    <lineage>
        <taxon>Bacteria</taxon>
        <taxon>Bacillati</taxon>
        <taxon>Actinomycetota</taxon>
        <taxon>Actinomycetes</taxon>
        <taxon>Pseudonocardiales</taxon>
        <taxon>Pseudonocardiaceae</taxon>
        <taxon>Umezawaea</taxon>
    </lineage>
</organism>
<comment type="caution">
    <text evidence="2">The sequence shown here is derived from an EMBL/GenBank/DDBJ whole genome shotgun (WGS) entry which is preliminary data.</text>
</comment>
<dbReference type="Pfam" id="PF11239">
    <property type="entry name" value="DUF3040"/>
    <property type="match status" value="1"/>
</dbReference>
<accession>A0A2T0SC10</accession>